<dbReference type="AlphaFoldDB" id="A0AAD9RT22"/>
<proteinExistence type="inferred from homology"/>
<evidence type="ECO:0000256" key="10">
    <source>
        <dbReference type="SAM" id="MobiDB-lite"/>
    </source>
</evidence>
<evidence type="ECO:0000256" key="9">
    <source>
        <dbReference type="SAM" id="Coils"/>
    </source>
</evidence>
<dbReference type="GO" id="GO:0005929">
    <property type="term" value="C:cilium"/>
    <property type="evidence" value="ECO:0007669"/>
    <property type="project" value="TreeGrafter"/>
</dbReference>
<gene>
    <name evidence="11" type="ORF">KPH14_010096</name>
</gene>
<dbReference type="PANTHER" id="PTHR21648">
    <property type="entry name" value="FLAGELLAR RADIAL SPOKE PROTEIN 3"/>
    <property type="match status" value="1"/>
</dbReference>
<reference evidence="11" key="2">
    <citation type="journal article" date="2023" name="Commun. Biol.">
        <title>Intrasexual cuticular hydrocarbon dimorphism in a wasp sheds light on hydrocarbon biosynthesis genes in Hymenoptera.</title>
        <authorList>
            <person name="Moris V.C."/>
            <person name="Podsiadlowski L."/>
            <person name="Martin S."/>
            <person name="Oeyen J.P."/>
            <person name="Donath A."/>
            <person name="Petersen M."/>
            <person name="Wilbrandt J."/>
            <person name="Misof B."/>
            <person name="Liedtke D."/>
            <person name="Thamm M."/>
            <person name="Scheiner R."/>
            <person name="Schmitt T."/>
            <person name="Niehuis O."/>
        </authorList>
    </citation>
    <scope>NUCLEOTIDE SEQUENCE</scope>
    <source>
        <strain evidence="11">GBR_01_08_01A</strain>
    </source>
</reference>
<keyword evidence="7" id="KW-0206">Cytoskeleton</keyword>
<comment type="caution">
    <text evidence="11">The sequence shown here is derived from an EMBL/GenBank/DDBJ whole genome shotgun (WGS) entry which is preliminary data.</text>
</comment>
<evidence type="ECO:0000256" key="3">
    <source>
        <dbReference type="ARBA" id="ARBA00022490"/>
    </source>
</evidence>
<comment type="similarity">
    <text evidence="2">Belongs to the flagellar radial spoke RSP3 family.</text>
</comment>
<keyword evidence="6" id="KW-0969">Cilium</keyword>
<protein>
    <recommendedName>
        <fullName evidence="13">Radial spoke head protein 3 homolog</fullName>
    </recommendedName>
</protein>
<keyword evidence="5" id="KW-0282">Flagellum</keyword>
<evidence type="ECO:0000256" key="7">
    <source>
        <dbReference type="ARBA" id="ARBA00023212"/>
    </source>
</evidence>
<feature type="compositionally biased region" description="Basic and acidic residues" evidence="10">
    <location>
        <begin position="105"/>
        <end position="115"/>
    </location>
</feature>
<evidence type="ECO:0000256" key="6">
    <source>
        <dbReference type="ARBA" id="ARBA00023069"/>
    </source>
</evidence>
<evidence type="ECO:0008006" key="13">
    <source>
        <dbReference type="Google" id="ProtNLM"/>
    </source>
</evidence>
<feature type="region of interest" description="Disordered" evidence="10">
    <location>
        <begin position="95"/>
        <end position="134"/>
    </location>
</feature>
<evidence type="ECO:0000256" key="1">
    <source>
        <dbReference type="ARBA" id="ARBA00004611"/>
    </source>
</evidence>
<dbReference type="InterPro" id="IPR009290">
    <property type="entry name" value="Radial_spoke_3"/>
</dbReference>
<evidence type="ECO:0000256" key="5">
    <source>
        <dbReference type="ARBA" id="ARBA00022846"/>
    </source>
</evidence>
<keyword evidence="9" id="KW-0175">Coiled coil</keyword>
<accession>A0AAD9RT22</accession>
<keyword evidence="3" id="KW-0963">Cytoplasm</keyword>
<keyword evidence="12" id="KW-1185">Reference proteome</keyword>
<evidence type="ECO:0000256" key="2">
    <source>
        <dbReference type="ARBA" id="ARBA00006737"/>
    </source>
</evidence>
<dbReference type="Proteomes" id="UP001258017">
    <property type="component" value="Unassembled WGS sequence"/>
</dbReference>
<evidence type="ECO:0000313" key="12">
    <source>
        <dbReference type="Proteomes" id="UP001258017"/>
    </source>
</evidence>
<comment type="subcellular location">
    <subcellularLocation>
        <location evidence="1">Cytoplasm</location>
        <location evidence="1">Cytoskeleton</location>
        <location evidence="1">Flagellum axoneme</location>
    </subcellularLocation>
</comment>
<evidence type="ECO:0000256" key="4">
    <source>
        <dbReference type="ARBA" id="ARBA00022553"/>
    </source>
</evidence>
<name>A0AAD9RT22_9HYME</name>
<keyword evidence="8" id="KW-0966">Cell projection</keyword>
<keyword evidence="4" id="KW-0597">Phosphoprotein</keyword>
<reference evidence="11" key="1">
    <citation type="submission" date="2021-08" db="EMBL/GenBank/DDBJ databases">
        <authorList>
            <person name="Misof B."/>
            <person name="Oliver O."/>
            <person name="Podsiadlowski L."/>
            <person name="Donath A."/>
            <person name="Peters R."/>
            <person name="Mayer C."/>
            <person name="Rust J."/>
            <person name="Gunkel S."/>
            <person name="Lesny P."/>
            <person name="Martin S."/>
            <person name="Oeyen J.P."/>
            <person name="Petersen M."/>
            <person name="Panagiotis P."/>
            <person name="Wilbrandt J."/>
            <person name="Tanja T."/>
        </authorList>
    </citation>
    <scope>NUCLEOTIDE SEQUENCE</scope>
    <source>
        <strain evidence="11">GBR_01_08_01A</strain>
        <tissue evidence="11">Thorax + abdomen</tissue>
    </source>
</reference>
<dbReference type="PANTHER" id="PTHR21648:SF0">
    <property type="entry name" value="RADIAL SPOKE HEAD PROTEIN 3 HOMOLOG"/>
    <property type="match status" value="1"/>
</dbReference>
<dbReference type="Pfam" id="PF06098">
    <property type="entry name" value="Radial_spoke_3"/>
    <property type="match status" value="1"/>
</dbReference>
<dbReference type="EMBL" id="JAIFRP010000021">
    <property type="protein sequence ID" value="KAK2585429.1"/>
    <property type="molecule type" value="Genomic_DNA"/>
</dbReference>
<evidence type="ECO:0000313" key="11">
    <source>
        <dbReference type="EMBL" id="KAK2585429.1"/>
    </source>
</evidence>
<sequence length="631" mass="71542">MPAGISSLAPTTEIGSFGREGKDLCAFTILQKDGLDSSLPLLHVNGEDEDNNETYPSKLTRLENAKNDLYSRKRLSKSNEHLFLANLQCNQVNPLRKKHISRSQNDLEERRKRQEEEEEEEKRQRASMTLSTEDFNEVLNAKLRKIQEEEESMQKFKDSRRNESVSQQRRKPFITTVKCGEFLMPPPEVAALLGIGPITNAFDNAGGTGGMSQGEAGENEVGWQGPSRSRLRPLVSFGKRPEVRHSRHKARCQAAALKATVDFSLGATNATTLASSSSCMEERARRNRRSPIRVDAPDQTIPFGNIMYDRRVIRGSTFAAPPALIDGEQSIAARQAEARRRHLARKRAQAQACRALRPGSPPAVAGRKHEPVQTELFLEELFEKPGEFEVATQTDYFLDRPATPKYCPAKTGIDVATQIEPGDLFDFDLEVQPILEVLVGKTIEQALIEVLEEEEIAALREQQRRFRELRAAERAEAQRLEEQERRLREEKDQRLRQHEEAVKIQQETEDRVAAAVLLTGYIAELLPAVLEGLKMSGFLLDEIKADVEEGFMPWLMKEVKKEMGNMIESRELLMEIIKEILENRAETYRKLGEEYDASKKPVSIDDHLEDGGRDIDFVNYEPPIIQRDDLV</sequence>
<organism evidence="11 12">
    <name type="scientific">Odynerus spinipes</name>
    <dbReference type="NCBI Taxonomy" id="1348599"/>
    <lineage>
        <taxon>Eukaryota</taxon>
        <taxon>Metazoa</taxon>
        <taxon>Ecdysozoa</taxon>
        <taxon>Arthropoda</taxon>
        <taxon>Hexapoda</taxon>
        <taxon>Insecta</taxon>
        <taxon>Pterygota</taxon>
        <taxon>Neoptera</taxon>
        <taxon>Endopterygota</taxon>
        <taxon>Hymenoptera</taxon>
        <taxon>Apocrita</taxon>
        <taxon>Aculeata</taxon>
        <taxon>Vespoidea</taxon>
        <taxon>Vespidae</taxon>
        <taxon>Eumeninae</taxon>
        <taxon>Odynerus</taxon>
    </lineage>
</organism>
<evidence type="ECO:0000256" key="8">
    <source>
        <dbReference type="ARBA" id="ARBA00023273"/>
    </source>
</evidence>
<feature type="coiled-coil region" evidence="9">
    <location>
        <begin position="463"/>
        <end position="508"/>
    </location>
</feature>